<dbReference type="OrthoDB" id="6881333at2"/>
<evidence type="ECO:0000313" key="2">
    <source>
        <dbReference type="Proteomes" id="UP000235897"/>
    </source>
</evidence>
<dbReference type="RefSeq" id="WP_102847661.1">
    <property type="nucleotide sequence ID" value="NZ_JAMOIG010000026.1"/>
</dbReference>
<evidence type="ECO:0000313" key="1">
    <source>
        <dbReference type="EMBL" id="PNG03118.1"/>
    </source>
</evidence>
<reference evidence="1 2" key="1">
    <citation type="submission" date="2018-01" db="EMBL/GenBank/DDBJ databases">
        <title>Denitrification phenotypes of diverse strains of Pseudomonas stutzeri.</title>
        <authorList>
            <person name="Milligan D.A."/>
            <person name="Bergaust L."/>
            <person name="Bakken L.R."/>
            <person name="Frostegard A."/>
        </authorList>
    </citation>
    <scope>NUCLEOTIDE SEQUENCE [LARGE SCALE GENOMIC DNA]</scope>
    <source>
        <strain evidence="1 2">28a3</strain>
    </source>
</reference>
<sequence length="234" mass="26410">MIDLGATDFYIDVPSLPRHEFEKYSTKLFDEWETYVEQVLKIPDYALALEVEEGPIKGGAKIAAALYALYIGIGQYGSFVSGLQTIQGQISSVGDFLATHATNPFSSKNIKPKVKKHTGSLGELQRLFYKVQQGKITPEQAMLKAELMFGDEAKSAPEFMDEMRSSLQNTPLLATQLKLPLHIFENEALIQTISNKRQPATPRRKPEPPIGQQFRVKVWRDSKKDKRNVRVIEL</sequence>
<protein>
    <submittedName>
        <fullName evidence="1">Uncharacterized protein</fullName>
    </submittedName>
</protein>
<name>A0A2N8SKV3_STUST</name>
<dbReference type="EMBL" id="POUW01000012">
    <property type="protein sequence ID" value="PNG03118.1"/>
    <property type="molecule type" value="Genomic_DNA"/>
</dbReference>
<organism evidence="1 2">
    <name type="scientific">Stutzerimonas stutzeri</name>
    <name type="common">Pseudomonas stutzeri</name>
    <dbReference type="NCBI Taxonomy" id="316"/>
    <lineage>
        <taxon>Bacteria</taxon>
        <taxon>Pseudomonadati</taxon>
        <taxon>Pseudomonadota</taxon>
        <taxon>Gammaproteobacteria</taxon>
        <taxon>Pseudomonadales</taxon>
        <taxon>Pseudomonadaceae</taxon>
        <taxon>Stutzerimonas</taxon>
    </lineage>
</organism>
<dbReference type="AlphaFoldDB" id="A0A2N8SKV3"/>
<gene>
    <name evidence="1" type="ORF">CXL00_22015</name>
</gene>
<dbReference type="Proteomes" id="UP000235897">
    <property type="component" value="Unassembled WGS sequence"/>
</dbReference>
<proteinExistence type="predicted"/>
<accession>A0A2N8SKV3</accession>
<comment type="caution">
    <text evidence="1">The sequence shown here is derived from an EMBL/GenBank/DDBJ whole genome shotgun (WGS) entry which is preliminary data.</text>
</comment>